<gene>
    <name evidence="2" type="ORF">E4P82_20735</name>
</gene>
<evidence type="ECO:0000259" key="1">
    <source>
        <dbReference type="Pfam" id="PF21775"/>
    </source>
</evidence>
<evidence type="ECO:0000313" key="3">
    <source>
        <dbReference type="Proteomes" id="UP000760480"/>
    </source>
</evidence>
<accession>A0ABX1TPS5</accession>
<proteinExistence type="predicted"/>
<protein>
    <submittedName>
        <fullName evidence="2">Ribbon-helix-helix protein, CopG family</fullName>
    </submittedName>
</protein>
<dbReference type="Pfam" id="PF21775">
    <property type="entry name" value="PutA_1st"/>
    <property type="match status" value="1"/>
</dbReference>
<comment type="caution">
    <text evidence="2">The sequence shown here is derived from an EMBL/GenBank/DDBJ whole genome shotgun (WGS) entry which is preliminary data.</text>
</comment>
<dbReference type="SUPFAM" id="SSF47598">
    <property type="entry name" value="Ribbon-helix-helix"/>
    <property type="match status" value="1"/>
</dbReference>
<organism evidence="2 3">
    <name type="scientific">Candidatus Competibacter phosphatis</name>
    <dbReference type="NCBI Taxonomy" id="221280"/>
    <lineage>
        <taxon>Bacteria</taxon>
        <taxon>Pseudomonadati</taxon>
        <taxon>Pseudomonadota</taxon>
        <taxon>Gammaproteobacteria</taxon>
        <taxon>Candidatus Competibacteraceae</taxon>
        <taxon>Candidatus Competibacter</taxon>
    </lineage>
</organism>
<dbReference type="Proteomes" id="UP000760480">
    <property type="component" value="Unassembled WGS sequence"/>
</dbReference>
<dbReference type="InterPro" id="IPR013321">
    <property type="entry name" value="Arc_rbn_hlx_hlx"/>
</dbReference>
<feature type="domain" description="PutA RHH" evidence="1">
    <location>
        <begin position="6"/>
        <end position="38"/>
    </location>
</feature>
<sequence length="90" mass="10809">MGVKLDEQTRDRLKTLGETRRRSPHWLMREAIREYLEREEEAERRNLEADEAWADYQRTGQFVSNEAMTAWLDTWGTDKEGPCPEPQQRR</sequence>
<dbReference type="InterPro" id="IPR010985">
    <property type="entry name" value="Ribbon_hlx_hlx"/>
</dbReference>
<dbReference type="CDD" id="cd21631">
    <property type="entry name" value="RHH_CopG_NikR-like"/>
    <property type="match status" value="1"/>
</dbReference>
<dbReference type="Gene3D" id="1.10.1220.10">
    <property type="entry name" value="Met repressor-like"/>
    <property type="match status" value="1"/>
</dbReference>
<evidence type="ECO:0000313" key="2">
    <source>
        <dbReference type="EMBL" id="NMQ21416.1"/>
    </source>
</evidence>
<dbReference type="EMBL" id="SPMZ01000106">
    <property type="protein sequence ID" value="NMQ21416.1"/>
    <property type="molecule type" value="Genomic_DNA"/>
</dbReference>
<dbReference type="InterPro" id="IPR048798">
    <property type="entry name" value="PutA_RHH"/>
</dbReference>
<keyword evidence="3" id="KW-1185">Reference proteome</keyword>
<reference evidence="2 3" key="1">
    <citation type="submission" date="2019-03" db="EMBL/GenBank/DDBJ databases">
        <title>Metabolic reconstructions from genomes of highly enriched 'Candidatus Accumulibacter' and 'Candidatus Competibacter' bioreactor populations.</title>
        <authorList>
            <person name="Annavajhala M.K."/>
            <person name="Welles L."/>
            <person name="Abbas B."/>
            <person name="Sorokin D."/>
            <person name="Park H."/>
            <person name="Van Loosdrecht M."/>
            <person name="Chandran K."/>
        </authorList>
    </citation>
    <scope>NUCLEOTIDE SEQUENCE [LARGE SCALE GENOMIC DNA]</scope>
    <source>
        <strain evidence="2 3">SBR_G</strain>
    </source>
</reference>
<name>A0ABX1TPS5_9GAMM</name>